<dbReference type="OrthoDB" id="1739706at2759"/>
<evidence type="ECO:0000313" key="2">
    <source>
        <dbReference type="Proteomes" id="UP000663882"/>
    </source>
</evidence>
<dbReference type="EMBL" id="CAJNOO010003742">
    <property type="protein sequence ID" value="CAF1352730.1"/>
    <property type="molecule type" value="Genomic_DNA"/>
</dbReference>
<evidence type="ECO:0000313" key="1">
    <source>
        <dbReference type="EMBL" id="CAF1352730.1"/>
    </source>
</evidence>
<name>A0A815HJR9_9BILA</name>
<gene>
    <name evidence="1" type="ORF">RFH988_LOCUS32389</name>
</gene>
<proteinExistence type="predicted"/>
<organism evidence="1 2">
    <name type="scientific">Rotaria sordida</name>
    <dbReference type="NCBI Taxonomy" id="392033"/>
    <lineage>
        <taxon>Eukaryota</taxon>
        <taxon>Metazoa</taxon>
        <taxon>Spiralia</taxon>
        <taxon>Gnathifera</taxon>
        <taxon>Rotifera</taxon>
        <taxon>Eurotatoria</taxon>
        <taxon>Bdelloidea</taxon>
        <taxon>Philodinida</taxon>
        <taxon>Philodinidae</taxon>
        <taxon>Rotaria</taxon>
    </lineage>
</organism>
<comment type="caution">
    <text evidence="1">The sequence shown here is derived from an EMBL/GenBank/DDBJ whole genome shotgun (WGS) entry which is preliminary data.</text>
</comment>
<dbReference type="AlphaFoldDB" id="A0A815HJR9"/>
<sequence>MPNGIYLHCFARRLNLVINNTCKIVSYMSDYFSILSQIHSFFTESGVANRYFRQAQQQLGLDRSSSLKLWANAHWDSRWKSIDAIIFNFSAIVQALENISEEDGTTLDYVRGENFILSIIHQIKDLRNEQSFNEIYDAAKDFCEVNGTDFIQQYRLHRATTIPARFEEFLITSTLGQRDIISTSTHYINRIYFSLIDCMLVELNDKVSSKPLSLMKSISTIYPDSENFLNIDDIDAFSEHIGGNLAVLKNEFAVIKSMLESKTVKDVFEF</sequence>
<protein>
    <submittedName>
        <fullName evidence="1">Uncharacterized protein</fullName>
    </submittedName>
</protein>
<accession>A0A815HJR9</accession>
<dbReference type="Proteomes" id="UP000663882">
    <property type="component" value="Unassembled WGS sequence"/>
</dbReference>
<reference evidence="1" key="1">
    <citation type="submission" date="2021-02" db="EMBL/GenBank/DDBJ databases">
        <authorList>
            <person name="Nowell W R."/>
        </authorList>
    </citation>
    <scope>NUCLEOTIDE SEQUENCE</scope>
</reference>